<dbReference type="InterPro" id="IPR052155">
    <property type="entry name" value="Biofilm_reg_signaling"/>
</dbReference>
<dbReference type="Pfam" id="PF13426">
    <property type="entry name" value="PAS_9"/>
    <property type="match status" value="1"/>
</dbReference>
<dbReference type="NCBIfam" id="TIGR00229">
    <property type="entry name" value="sensory_box"/>
    <property type="match status" value="1"/>
</dbReference>
<dbReference type="CDD" id="cd00130">
    <property type="entry name" value="PAS"/>
    <property type="match status" value="2"/>
</dbReference>
<evidence type="ECO:0000313" key="3">
    <source>
        <dbReference type="Proteomes" id="UP001549110"/>
    </source>
</evidence>
<protein>
    <submittedName>
        <fullName evidence="2">PAS domain-containing protein</fullName>
    </submittedName>
</protein>
<gene>
    <name evidence="2" type="ORF">ABID41_000091</name>
</gene>
<evidence type="ECO:0000313" key="2">
    <source>
        <dbReference type="EMBL" id="MET3524996.1"/>
    </source>
</evidence>
<feature type="domain" description="PAS" evidence="1">
    <location>
        <begin position="22"/>
        <end position="92"/>
    </location>
</feature>
<dbReference type="InterPro" id="IPR013656">
    <property type="entry name" value="PAS_4"/>
</dbReference>
<reference evidence="2 3" key="1">
    <citation type="submission" date="2024-06" db="EMBL/GenBank/DDBJ databases">
        <title>Genomic Encyclopedia of Type Strains, Phase IV (KMG-IV): sequencing the most valuable type-strain genomes for metagenomic binning, comparative biology and taxonomic classification.</title>
        <authorList>
            <person name="Goeker M."/>
        </authorList>
    </citation>
    <scope>NUCLEOTIDE SEQUENCE [LARGE SCALE GENOMIC DNA]</scope>
    <source>
        <strain evidence="2 3">DSM 17809</strain>
    </source>
</reference>
<dbReference type="InterPro" id="IPR035965">
    <property type="entry name" value="PAS-like_dom_sf"/>
</dbReference>
<sequence length="252" mass="27313">MSADMYSSWSSSASPAQSGSLLETSHAAVLDHMAEAFMALDDRMRISAVNHVFEAMMGLSASQMLGRTWEDLFPSFTSAVLRERLQRVLRTREAQEFEASGDGFGRHRYSVHAFPYPGGLAVLIQNRTAEHELRLAAHEGKALEEALGALSKVMVLRLNMHGLLTGIGRDFADLVGFTHEELAVRRLTDLAQHTEQTGLADALESVMETARPAQLDATLIAKDGRALPVRLGVSAIVDDLTSQGLVATVAIA</sequence>
<organism evidence="2 3">
    <name type="scientific">Phenylobacterium koreense</name>
    <dbReference type="NCBI Taxonomy" id="266125"/>
    <lineage>
        <taxon>Bacteria</taxon>
        <taxon>Pseudomonadati</taxon>
        <taxon>Pseudomonadota</taxon>
        <taxon>Alphaproteobacteria</taxon>
        <taxon>Caulobacterales</taxon>
        <taxon>Caulobacteraceae</taxon>
        <taxon>Phenylobacterium</taxon>
    </lineage>
</organism>
<name>A0ABV2EF20_9CAUL</name>
<keyword evidence="3" id="KW-1185">Reference proteome</keyword>
<dbReference type="SMART" id="SM00091">
    <property type="entry name" value="PAS"/>
    <property type="match status" value="2"/>
</dbReference>
<dbReference type="EMBL" id="JBEPLU010000001">
    <property type="protein sequence ID" value="MET3524996.1"/>
    <property type="molecule type" value="Genomic_DNA"/>
</dbReference>
<dbReference type="InterPro" id="IPR000014">
    <property type="entry name" value="PAS"/>
</dbReference>
<dbReference type="PANTHER" id="PTHR44757:SF4">
    <property type="entry name" value="DIGUANYLATE CYCLASE DGCE-RELATED"/>
    <property type="match status" value="1"/>
</dbReference>
<comment type="caution">
    <text evidence="2">The sequence shown here is derived from an EMBL/GenBank/DDBJ whole genome shotgun (WGS) entry which is preliminary data.</text>
</comment>
<dbReference type="PROSITE" id="PS50112">
    <property type="entry name" value="PAS"/>
    <property type="match status" value="1"/>
</dbReference>
<dbReference type="Gene3D" id="3.30.450.20">
    <property type="entry name" value="PAS domain"/>
    <property type="match status" value="2"/>
</dbReference>
<proteinExistence type="predicted"/>
<dbReference type="Proteomes" id="UP001549110">
    <property type="component" value="Unassembled WGS sequence"/>
</dbReference>
<accession>A0ABV2EF20</accession>
<dbReference type="Pfam" id="PF08448">
    <property type="entry name" value="PAS_4"/>
    <property type="match status" value="1"/>
</dbReference>
<evidence type="ECO:0000259" key="1">
    <source>
        <dbReference type="PROSITE" id="PS50112"/>
    </source>
</evidence>
<dbReference type="SUPFAM" id="SSF55785">
    <property type="entry name" value="PYP-like sensor domain (PAS domain)"/>
    <property type="match status" value="2"/>
</dbReference>
<dbReference type="PANTHER" id="PTHR44757">
    <property type="entry name" value="DIGUANYLATE CYCLASE DGCP"/>
    <property type="match status" value="1"/>
</dbReference>